<proteinExistence type="inferred from homology"/>
<feature type="domain" description="Carbohydrate kinase FGGY N-terminal" evidence="5">
    <location>
        <begin position="6"/>
        <end position="247"/>
    </location>
</feature>
<evidence type="ECO:0000313" key="7">
    <source>
        <dbReference type="Proteomes" id="UP001596189"/>
    </source>
</evidence>
<dbReference type="InterPro" id="IPR043129">
    <property type="entry name" value="ATPase_NBD"/>
</dbReference>
<dbReference type="SUPFAM" id="SSF53067">
    <property type="entry name" value="Actin-like ATPase domain"/>
    <property type="match status" value="1"/>
</dbReference>
<organism evidence="6 7">
    <name type="scientific">Angustibacter luteus</name>
    <dbReference type="NCBI Taxonomy" id="658456"/>
    <lineage>
        <taxon>Bacteria</taxon>
        <taxon>Bacillati</taxon>
        <taxon>Actinomycetota</taxon>
        <taxon>Actinomycetes</taxon>
        <taxon>Kineosporiales</taxon>
        <taxon>Kineosporiaceae</taxon>
    </lineage>
</organism>
<dbReference type="InterPro" id="IPR018484">
    <property type="entry name" value="FGGY_N"/>
</dbReference>
<evidence type="ECO:0000256" key="2">
    <source>
        <dbReference type="ARBA" id="ARBA00022629"/>
    </source>
</evidence>
<dbReference type="RefSeq" id="WP_345714577.1">
    <property type="nucleotide sequence ID" value="NZ_BAABFP010000002.1"/>
</dbReference>
<dbReference type="PANTHER" id="PTHR43095:SF5">
    <property type="entry name" value="XYLULOSE KINASE"/>
    <property type="match status" value="1"/>
</dbReference>
<keyword evidence="7" id="KW-1185">Reference proteome</keyword>
<keyword evidence="3" id="KW-0808">Transferase</keyword>
<dbReference type="EMBL" id="JBHSRD010000006">
    <property type="protein sequence ID" value="MFC6008626.1"/>
    <property type="molecule type" value="Genomic_DNA"/>
</dbReference>
<dbReference type="InterPro" id="IPR050406">
    <property type="entry name" value="FGGY_Carb_Kinase"/>
</dbReference>
<dbReference type="PANTHER" id="PTHR43095">
    <property type="entry name" value="SUGAR KINASE"/>
    <property type="match status" value="1"/>
</dbReference>
<comment type="caution">
    <text evidence="6">The sequence shown here is derived from an EMBL/GenBank/DDBJ whole genome shotgun (WGS) entry which is preliminary data.</text>
</comment>
<evidence type="ECO:0000256" key="1">
    <source>
        <dbReference type="ARBA" id="ARBA00009156"/>
    </source>
</evidence>
<accession>A0ABW1JI88</accession>
<evidence type="ECO:0000313" key="6">
    <source>
        <dbReference type="EMBL" id="MFC6008626.1"/>
    </source>
</evidence>
<protein>
    <submittedName>
        <fullName evidence="6">L-fuculokinase</fullName>
    </submittedName>
</protein>
<comment type="similarity">
    <text evidence="1">Belongs to the FGGY kinase family.</text>
</comment>
<keyword evidence="2" id="KW-0119">Carbohydrate metabolism</keyword>
<gene>
    <name evidence="6" type="ORF">ACFQDO_15925</name>
</gene>
<dbReference type="CDD" id="cd07773">
    <property type="entry name" value="ASKHA_NBD_FGGY_FK"/>
    <property type="match status" value="1"/>
</dbReference>
<name>A0ABW1JI88_9ACTN</name>
<reference evidence="7" key="1">
    <citation type="journal article" date="2019" name="Int. J. Syst. Evol. Microbiol.">
        <title>The Global Catalogue of Microorganisms (GCM) 10K type strain sequencing project: providing services to taxonomists for standard genome sequencing and annotation.</title>
        <authorList>
            <consortium name="The Broad Institute Genomics Platform"/>
            <consortium name="The Broad Institute Genome Sequencing Center for Infectious Disease"/>
            <person name="Wu L."/>
            <person name="Ma J."/>
        </authorList>
    </citation>
    <scope>NUCLEOTIDE SEQUENCE [LARGE SCALE GENOMIC DNA]</scope>
    <source>
        <strain evidence="7">KACC 14249</strain>
    </source>
</reference>
<dbReference type="Proteomes" id="UP001596189">
    <property type="component" value="Unassembled WGS sequence"/>
</dbReference>
<keyword evidence="4" id="KW-0418">Kinase</keyword>
<evidence type="ECO:0000256" key="4">
    <source>
        <dbReference type="ARBA" id="ARBA00022777"/>
    </source>
</evidence>
<dbReference type="Gene3D" id="3.30.420.40">
    <property type="match status" value="2"/>
</dbReference>
<evidence type="ECO:0000256" key="3">
    <source>
        <dbReference type="ARBA" id="ARBA00022679"/>
    </source>
</evidence>
<dbReference type="Pfam" id="PF00370">
    <property type="entry name" value="FGGY_N"/>
    <property type="match status" value="1"/>
</dbReference>
<sequence>MSRRLVAGLDLGSTGLKVLVVDEDGAEVLVRQCPTPWRQGANGTTEIDATSLVDSVRQLLTAAAAQLRKSPGEADASVAALAVSGMGETGFLVDRRGQAVAPGFAWFDPRGVDQIDALPIVLRAQFAGRTGLPAGAQVSVAKLLHLRDAGLDLRGLRWFNLPEFVAAALGADEVSEYSLTSRTGLIDQDTGQPWPELLEHLGVGADLLPPLVEAGANLGVADADWVPAGFDGARVTVAGHDHLVSAVSAGAIPDDRYHVSMGTAEVLLRVLDEPLPFAARARLADHLINCVRHVVPGKTVVVAGVKTGLLMRRALLLSGISDHEGRDRLDREASALPLDGELGDGAVDVRGARNDDGVLSLTVRGDGVTSAELFNAVLRHGNDEVQLLIEAMDAEIPPARSTLLTGGWAAMKSVQRARSTVLPGLIVSDRAQDTAYGAAMFALGLLQTTSTCSNT</sequence>
<keyword evidence="2" id="KW-0859">Xylose metabolism</keyword>
<evidence type="ECO:0000259" key="5">
    <source>
        <dbReference type="Pfam" id="PF00370"/>
    </source>
</evidence>